<dbReference type="PANTHER" id="PTHR32481">
    <property type="entry name" value="AMINOPEPTIDASE"/>
    <property type="match status" value="1"/>
</dbReference>
<dbReference type="SUPFAM" id="SSF101821">
    <property type="entry name" value="Aminopeptidase/glucanase lid domain"/>
    <property type="match status" value="1"/>
</dbReference>
<evidence type="ECO:0000256" key="1">
    <source>
        <dbReference type="ARBA" id="ARBA00006272"/>
    </source>
</evidence>
<keyword evidence="10" id="KW-1185">Reference proteome</keyword>
<dbReference type="AlphaFoldDB" id="A0A9X7Z9J6"/>
<comment type="cofactor">
    <cofactor evidence="8">
        <name>a divalent metal cation</name>
        <dbReference type="ChEBI" id="CHEBI:60240"/>
    </cofactor>
    <text evidence="8">Binds 2 divalent metal cations per subunit.</text>
</comment>
<evidence type="ECO:0000313" key="9">
    <source>
        <dbReference type="EMBL" id="QSO49790.1"/>
    </source>
</evidence>
<dbReference type="KEGG" id="afx:JZ786_09690"/>
<dbReference type="GO" id="GO:0004177">
    <property type="term" value="F:aminopeptidase activity"/>
    <property type="evidence" value="ECO:0007669"/>
    <property type="project" value="UniProtKB-UniRule"/>
</dbReference>
<feature type="binding site" evidence="8">
    <location>
        <position position="69"/>
    </location>
    <ligand>
        <name>Zn(2+)</name>
        <dbReference type="ChEBI" id="CHEBI:29105"/>
        <label>1</label>
    </ligand>
</feature>
<evidence type="ECO:0000256" key="3">
    <source>
        <dbReference type="ARBA" id="ARBA00022670"/>
    </source>
</evidence>
<dbReference type="Gene3D" id="3.40.630.10">
    <property type="entry name" value="Zn peptidases"/>
    <property type="match status" value="1"/>
</dbReference>
<dbReference type="SUPFAM" id="SSF53187">
    <property type="entry name" value="Zn-dependent exopeptidases"/>
    <property type="match status" value="1"/>
</dbReference>
<evidence type="ECO:0000256" key="6">
    <source>
        <dbReference type="PIRNR" id="PIRNR001123"/>
    </source>
</evidence>
<dbReference type="Gene3D" id="2.40.30.40">
    <property type="entry name" value="Peptidase M42, domain 2"/>
    <property type="match status" value="1"/>
</dbReference>
<dbReference type="InterPro" id="IPR023367">
    <property type="entry name" value="Peptidase_M42_dom2"/>
</dbReference>
<feature type="binding site" evidence="8">
    <location>
        <position position="238"/>
    </location>
    <ligand>
        <name>Zn(2+)</name>
        <dbReference type="ChEBI" id="CHEBI:29105"/>
        <label>1</label>
    </ligand>
</feature>
<feature type="binding site" evidence="8">
    <location>
        <position position="183"/>
    </location>
    <ligand>
        <name>Zn(2+)</name>
        <dbReference type="ChEBI" id="CHEBI:29105"/>
        <label>1</label>
    </ligand>
</feature>
<keyword evidence="2" id="KW-0031">Aminopeptidase</keyword>
<dbReference type="GO" id="GO:0006508">
    <property type="term" value="P:proteolysis"/>
    <property type="evidence" value="ECO:0007669"/>
    <property type="project" value="UniProtKB-KW"/>
</dbReference>
<feature type="binding site" evidence="8">
    <location>
        <position position="216"/>
    </location>
    <ligand>
        <name>Zn(2+)</name>
        <dbReference type="ChEBI" id="CHEBI:29105"/>
        <label>2</label>
    </ligand>
</feature>
<protein>
    <submittedName>
        <fullName evidence="9">M42 family metallopeptidase</fullName>
    </submittedName>
</protein>
<keyword evidence="5" id="KW-0378">Hydrolase</keyword>
<gene>
    <name evidence="9" type="ORF">JZ786_09690</name>
</gene>
<proteinExistence type="inferred from homology"/>
<dbReference type="PIRSF" id="PIRSF001123">
    <property type="entry name" value="PepA_GA"/>
    <property type="match status" value="1"/>
</dbReference>
<organism evidence="9 10">
    <name type="scientific">Alicyclobacillus mengziensis</name>
    <dbReference type="NCBI Taxonomy" id="2931921"/>
    <lineage>
        <taxon>Bacteria</taxon>
        <taxon>Bacillati</taxon>
        <taxon>Bacillota</taxon>
        <taxon>Bacilli</taxon>
        <taxon>Bacillales</taxon>
        <taxon>Alicyclobacillaceae</taxon>
        <taxon>Alicyclobacillus</taxon>
    </lineage>
</organism>
<feature type="binding site" evidence="8">
    <location>
        <position position="326"/>
    </location>
    <ligand>
        <name>Zn(2+)</name>
        <dbReference type="ChEBI" id="CHEBI:29105"/>
        <label>2</label>
    </ligand>
</feature>
<dbReference type="CDD" id="cd05656">
    <property type="entry name" value="M42_Frv"/>
    <property type="match status" value="1"/>
</dbReference>
<keyword evidence="4 8" id="KW-0479">Metal-binding</keyword>
<dbReference type="InterPro" id="IPR051464">
    <property type="entry name" value="Peptidase_M42_aminopept"/>
</dbReference>
<dbReference type="Proteomes" id="UP000663505">
    <property type="component" value="Chromosome"/>
</dbReference>
<name>A0A9X7Z9J6_9BACL</name>
<comment type="similarity">
    <text evidence="1 6">Belongs to the peptidase M42 family.</text>
</comment>
<accession>A0A9X7Z9J6</accession>
<dbReference type="InterPro" id="IPR008007">
    <property type="entry name" value="Peptidase_M42"/>
</dbReference>
<evidence type="ECO:0000256" key="4">
    <source>
        <dbReference type="ARBA" id="ARBA00022723"/>
    </source>
</evidence>
<evidence type="ECO:0000256" key="2">
    <source>
        <dbReference type="ARBA" id="ARBA00022438"/>
    </source>
</evidence>
<evidence type="ECO:0000256" key="7">
    <source>
        <dbReference type="PIRSR" id="PIRSR001123-1"/>
    </source>
</evidence>
<evidence type="ECO:0000313" key="10">
    <source>
        <dbReference type="Proteomes" id="UP000663505"/>
    </source>
</evidence>
<dbReference type="GO" id="GO:0046872">
    <property type="term" value="F:metal ion binding"/>
    <property type="evidence" value="ECO:0007669"/>
    <property type="project" value="UniProtKB-UniRule"/>
</dbReference>
<dbReference type="EMBL" id="CP071182">
    <property type="protein sequence ID" value="QSO49790.1"/>
    <property type="molecule type" value="Genomic_DNA"/>
</dbReference>
<dbReference type="PANTHER" id="PTHR32481:SF0">
    <property type="entry name" value="AMINOPEPTIDASE YPDE-RELATED"/>
    <property type="match status" value="1"/>
</dbReference>
<evidence type="ECO:0000256" key="5">
    <source>
        <dbReference type="ARBA" id="ARBA00022801"/>
    </source>
</evidence>
<keyword evidence="3" id="KW-0645">Protease</keyword>
<evidence type="ECO:0000256" key="8">
    <source>
        <dbReference type="PIRSR" id="PIRSR001123-2"/>
    </source>
</evidence>
<feature type="active site" description="Proton acceptor" evidence="7">
    <location>
        <position position="215"/>
    </location>
</feature>
<reference evidence="9 10" key="1">
    <citation type="submission" date="2021-02" db="EMBL/GenBank/DDBJ databases">
        <title>Alicyclobacillus curvatus sp. nov. and Alicyclobacillus mengziensis sp. nov., two acidophilic bacteria isolated from acid mine drainage.</title>
        <authorList>
            <person name="Huang Y."/>
        </authorList>
    </citation>
    <scope>NUCLEOTIDE SEQUENCE [LARGE SCALE GENOMIC DNA]</scope>
    <source>
        <strain evidence="9 10">S30H14</strain>
    </source>
</reference>
<feature type="binding site" evidence="8">
    <location>
        <position position="183"/>
    </location>
    <ligand>
        <name>Zn(2+)</name>
        <dbReference type="ChEBI" id="CHEBI:29105"/>
        <label>2</label>
    </ligand>
</feature>
<sequence length="362" mass="39172">MQVLTKSRVDIIKELCEAYGVSGHEAEVRKLYESHLTTVSDELLHDNFGGVVGKKTGDENGPRVLLAGHLDEIGMMVTYITDEGFIFFQTIGGWWSQVMLAQRVVIQTRKGIITGIIGSKPPHVLPADERDKVVKTKSMFIDIGVTSKAEAESVGVRPGDPIIPWSPFIQMANPKFYMGKALDNRLGCATALEVLRGLKGAQHPNILFAGATTQEEVGLRGAQTMVQHVQPDIAIALDVGIAGDTPEMKKSEALSKCGDGPILLLYDSSMIPNPKFRDFVMDTASDAGIPLQVEVVAGGGTDAGRFQTFGSGVPSVAIGYPTRYIHSHAAVYNQDDFDNGVTLLTELVKRLDAATVRDIQQH</sequence>
<dbReference type="Pfam" id="PF05343">
    <property type="entry name" value="Peptidase_M42"/>
    <property type="match status" value="1"/>
</dbReference>